<dbReference type="InterPro" id="IPR036866">
    <property type="entry name" value="RibonucZ/Hydroxyglut_hydro"/>
</dbReference>
<evidence type="ECO:0000313" key="4">
    <source>
        <dbReference type="EMBL" id="HIS30013.1"/>
    </source>
</evidence>
<dbReference type="CDD" id="cd16295">
    <property type="entry name" value="TTHA0252-CPSF-like_MBL-fold"/>
    <property type="match status" value="1"/>
</dbReference>
<dbReference type="InterPro" id="IPR022712">
    <property type="entry name" value="Beta_Casp"/>
</dbReference>
<dbReference type="Gene3D" id="3.40.50.10890">
    <property type="match status" value="1"/>
</dbReference>
<evidence type="ECO:0000259" key="3">
    <source>
        <dbReference type="SMART" id="SM01027"/>
    </source>
</evidence>
<dbReference type="Gene3D" id="3.60.15.10">
    <property type="entry name" value="Ribonuclease Z/Hydroxyacylglutathione hydrolase-like"/>
    <property type="match status" value="1"/>
</dbReference>
<reference evidence="4" key="1">
    <citation type="submission" date="2020-10" db="EMBL/GenBank/DDBJ databases">
        <authorList>
            <person name="Gilroy R."/>
        </authorList>
    </citation>
    <scope>NUCLEOTIDE SEQUENCE</scope>
    <source>
        <strain evidence="4">CHK190-19873</strain>
    </source>
</reference>
<dbReference type="PANTHER" id="PTHR11203:SF37">
    <property type="entry name" value="INTEGRATOR COMPLEX SUBUNIT 11"/>
    <property type="match status" value="1"/>
</dbReference>
<dbReference type="AlphaFoldDB" id="A0A9D1EQF7"/>
<evidence type="ECO:0000313" key="5">
    <source>
        <dbReference type="Proteomes" id="UP000823935"/>
    </source>
</evidence>
<sequence length="539" mass="60440">MRLTFLGATHEVTGSCFYLEAGGTRLLIDCGMEQGPDEFENQEIPVPASEVDVVLLTHAHIDHSGRLPLLYQRGFRGEIITTDATRDLCEIMLRDSAHIQMFEAEWRNRKGRRAGKEEVIPLYDMDDAEGAISCLKGVAYDQEITISNAVRARFTDAGHLLGSASIEIWAAENGKEKKLVFSGDIGNKNQPLLRDPQYLRSADYVVMESTYGDRSHGDQRPDYVRELAEIIQKTFDRGGNLVVPSFAVGRTQELLYFIRKIKEEGLVKGHDNFDVYVDSPLAVEATQIFYKHMWDDFDEEAMELVKKGINPIGFPGLKTSVTSDDSKQINFDTKPKVIISASGMCEAGRIKHHLKHNLWRSECTVLFVGYQAVGTLGRSILEGAKTVRLFGEEIEIHAEIRRLEGISGHADNRGLMEWIRAFQDKPQKVFVVHGEDTVTEIFASRLRNELGLDAEAPYSGAMFDLLAGKWEKVGEPVRVQKKEPGITVPKEARANTAFARLWAAGERLLTVIRHNEGGANKDLAKFTGQINSLCDKWDR</sequence>
<protein>
    <submittedName>
        <fullName evidence="4">MBL fold metallo-hydrolase</fullName>
    </submittedName>
</protein>
<evidence type="ECO:0000259" key="2">
    <source>
        <dbReference type="SMART" id="SM00849"/>
    </source>
</evidence>
<dbReference type="Proteomes" id="UP000823935">
    <property type="component" value="Unassembled WGS sequence"/>
</dbReference>
<evidence type="ECO:0000256" key="1">
    <source>
        <dbReference type="ARBA" id="ARBA00022801"/>
    </source>
</evidence>
<proteinExistence type="predicted"/>
<dbReference type="GO" id="GO:0016787">
    <property type="term" value="F:hydrolase activity"/>
    <property type="evidence" value="ECO:0007669"/>
    <property type="project" value="UniProtKB-KW"/>
</dbReference>
<dbReference type="SMART" id="SM01027">
    <property type="entry name" value="Beta-Casp"/>
    <property type="match status" value="1"/>
</dbReference>
<dbReference type="InterPro" id="IPR011108">
    <property type="entry name" value="RMMBL"/>
</dbReference>
<dbReference type="GO" id="GO:0004521">
    <property type="term" value="F:RNA endonuclease activity"/>
    <property type="evidence" value="ECO:0007669"/>
    <property type="project" value="TreeGrafter"/>
</dbReference>
<dbReference type="InterPro" id="IPR001279">
    <property type="entry name" value="Metallo-B-lactamas"/>
</dbReference>
<feature type="domain" description="Metallo-beta-lactamase" evidence="2">
    <location>
        <begin position="13"/>
        <end position="235"/>
    </location>
</feature>
<dbReference type="SMART" id="SM00849">
    <property type="entry name" value="Lactamase_B"/>
    <property type="match status" value="1"/>
</dbReference>
<comment type="caution">
    <text evidence="4">The sequence shown here is derived from an EMBL/GenBank/DDBJ whole genome shotgun (WGS) entry which is preliminary data.</text>
</comment>
<keyword evidence="1" id="KW-0378">Hydrolase</keyword>
<feature type="domain" description="Beta-Casp" evidence="3">
    <location>
        <begin position="251"/>
        <end position="380"/>
    </location>
</feature>
<name>A0A9D1EQF7_9FIRM</name>
<gene>
    <name evidence="4" type="ORF">IAB44_00450</name>
</gene>
<dbReference type="InterPro" id="IPR050698">
    <property type="entry name" value="MBL"/>
</dbReference>
<dbReference type="PANTHER" id="PTHR11203">
    <property type="entry name" value="CLEAVAGE AND POLYADENYLATION SPECIFICITY FACTOR FAMILY MEMBER"/>
    <property type="match status" value="1"/>
</dbReference>
<organism evidence="4 5">
    <name type="scientific">Candidatus Limivivens intestinipullorum</name>
    <dbReference type="NCBI Taxonomy" id="2840858"/>
    <lineage>
        <taxon>Bacteria</taxon>
        <taxon>Bacillati</taxon>
        <taxon>Bacillota</taxon>
        <taxon>Clostridia</taxon>
        <taxon>Lachnospirales</taxon>
        <taxon>Lachnospiraceae</taxon>
        <taxon>Lachnospiraceae incertae sedis</taxon>
        <taxon>Candidatus Limivivens</taxon>
    </lineage>
</organism>
<dbReference type="Pfam" id="PF10996">
    <property type="entry name" value="Beta-Casp"/>
    <property type="match status" value="1"/>
</dbReference>
<reference evidence="4" key="2">
    <citation type="journal article" date="2021" name="PeerJ">
        <title>Extensive microbial diversity within the chicken gut microbiome revealed by metagenomics and culture.</title>
        <authorList>
            <person name="Gilroy R."/>
            <person name="Ravi A."/>
            <person name="Getino M."/>
            <person name="Pursley I."/>
            <person name="Horton D.L."/>
            <person name="Alikhan N.F."/>
            <person name="Baker D."/>
            <person name="Gharbi K."/>
            <person name="Hall N."/>
            <person name="Watson M."/>
            <person name="Adriaenssens E.M."/>
            <person name="Foster-Nyarko E."/>
            <person name="Jarju S."/>
            <person name="Secka A."/>
            <person name="Antonio M."/>
            <person name="Oren A."/>
            <person name="Chaudhuri R.R."/>
            <person name="La Ragione R."/>
            <person name="Hildebrand F."/>
            <person name="Pallen M.J."/>
        </authorList>
    </citation>
    <scope>NUCLEOTIDE SEQUENCE</scope>
    <source>
        <strain evidence="4">CHK190-19873</strain>
    </source>
</reference>
<dbReference type="Pfam" id="PF07521">
    <property type="entry name" value="RMMBL"/>
    <property type="match status" value="1"/>
</dbReference>
<dbReference type="EMBL" id="DVIQ01000003">
    <property type="protein sequence ID" value="HIS30013.1"/>
    <property type="molecule type" value="Genomic_DNA"/>
</dbReference>
<accession>A0A9D1EQF7</accession>
<dbReference type="Pfam" id="PF00753">
    <property type="entry name" value="Lactamase_B"/>
    <property type="match status" value="1"/>
</dbReference>
<dbReference type="SUPFAM" id="SSF56281">
    <property type="entry name" value="Metallo-hydrolase/oxidoreductase"/>
    <property type="match status" value="1"/>
</dbReference>